<dbReference type="Gene3D" id="3.60.140.10">
    <property type="entry name" value="CNF1/YfiH-like putative cysteine hydrolases"/>
    <property type="match status" value="1"/>
</dbReference>
<evidence type="ECO:0000256" key="2">
    <source>
        <dbReference type="ARBA" id="ARBA00001947"/>
    </source>
</evidence>
<evidence type="ECO:0000313" key="16">
    <source>
        <dbReference type="Proteomes" id="UP000190229"/>
    </source>
</evidence>
<comment type="similarity">
    <text evidence="4 12">Belongs to the purine nucleoside phosphorylase YfiH/LACC1 family.</text>
</comment>
<dbReference type="GO" id="GO:0016787">
    <property type="term" value="F:hydrolase activity"/>
    <property type="evidence" value="ECO:0007669"/>
    <property type="project" value="UniProtKB-KW"/>
</dbReference>
<name>A0A1V4ETQ0_9BACL</name>
<dbReference type="PANTHER" id="PTHR30616">
    <property type="entry name" value="UNCHARACTERIZED PROTEIN YFIH"/>
    <property type="match status" value="1"/>
</dbReference>
<keyword evidence="8" id="KW-0862">Zinc</keyword>
<evidence type="ECO:0000313" key="14">
    <source>
        <dbReference type="EMBL" id="OPG16210.1"/>
    </source>
</evidence>
<dbReference type="InterPro" id="IPR038371">
    <property type="entry name" value="Cu_polyphenol_OxRdtase_sf"/>
</dbReference>
<comment type="cofactor">
    <cofactor evidence="2">
        <name>Zn(2+)</name>
        <dbReference type="ChEBI" id="CHEBI:29105"/>
    </cofactor>
</comment>
<dbReference type="Proteomes" id="UP000077421">
    <property type="component" value="Unassembled WGS sequence"/>
</dbReference>
<evidence type="ECO:0000256" key="6">
    <source>
        <dbReference type="ARBA" id="ARBA00022723"/>
    </source>
</evidence>
<evidence type="ECO:0000256" key="7">
    <source>
        <dbReference type="ARBA" id="ARBA00022801"/>
    </source>
</evidence>
<dbReference type="CDD" id="cd16833">
    <property type="entry name" value="YfiH"/>
    <property type="match status" value="1"/>
</dbReference>
<dbReference type="InterPro" id="IPR011324">
    <property type="entry name" value="Cytotoxic_necrot_fac-like_cat"/>
</dbReference>
<evidence type="ECO:0000256" key="4">
    <source>
        <dbReference type="ARBA" id="ARBA00007353"/>
    </source>
</evidence>
<dbReference type="GO" id="GO:0017061">
    <property type="term" value="F:S-methyl-5-thioadenosine phosphorylase activity"/>
    <property type="evidence" value="ECO:0007669"/>
    <property type="project" value="UniProtKB-EC"/>
</dbReference>
<accession>A0A1V4ETQ0</accession>
<protein>
    <recommendedName>
        <fullName evidence="12">Purine nucleoside phosphorylase</fullName>
    </recommendedName>
</protein>
<evidence type="ECO:0000256" key="5">
    <source>
        <dbReference type="ARBA" id="ARBA00022679"/>
    </source>
</evidence>
<comment type="catalytic activity">
    <reaction evidence="1">
        <text>inosine + phosphate = alpha-D-ribose 1-phosphate + hypoxanthine</text>
        <dbReference type="Rhea" id="RHEA:27646"/>
        <dbReference type="ChEBI" id="CHEBI:17368"/>
        <dbReference type="ChEBI" id="CHEBI:17596"/>
        <dbReference type="ChEBI" id="CHEBI:43474"/>
        <dbReference type="ChEBI" id="CHEBI:57720"/>
        <dbReference type="EC" id="2.4.2.1"/>
    </reaction>
    <physiologicalReaction direction="left-to-right" evidence="1">
        <dbReference type="Rhea" id="RHEA:27647"/>
    </physiologicalReaction>
</comment>
<dbReference type="SUPFAM" id="SSF64438">
    <property type="entry name" value="CNF1/YfiH-like putative cysteine hydrolases"/>
    <property type="match status" value="1"/>
</dbReference>
<proteinExistence type="inferred from homology"/>
<comment type="caution">
    <text evidence="14">The sequence shown here is derived from an EMBL/GenBank/DDBJ whole genome shotgun (WGS) entry which is preliminary data.</text>
</comment>
<evidence type="ECO:0000313" key="13">
    <source>
        <dbReference type="EMBL" id="OAG94179.1"/>
    </source>
</evidence>
<reference evidence="14 16" key="2">
    <citation type="submission" date="2017-02" db="EMBL/GenBank/DDBJ databases">
        <title>Draft genome of Acidibacillus ferrooxidans Huett2.</title>
        <authorList>
            <person name="Schopf S."/>
        </authorList>
    </citation>
    <scope>NUCLEOTIDE SEQUENCE [LARGE SCALE GENOMIC DNA]</scope>
    <source>
        <strain evidence="14 16">Huett2</strain>
    </source>
</reference>
<keyword evidence="7" id="KW-0378">Hydrolase</keyword>
<dbReference type="EMBL" id="MWPS01000021">
    <property type="protein sequence ID" value="OPG16210.1"/>
    <property type="molecule type" value="Genomic_DNA"/>
</dbReference>
<dbReference type="PANTHER" id="PTHR30616:SF2">
    <property type="entry name" value="PURINE NUCLEOSIDE PHOSPHORYLASE LACC1"/>
    <property type="match status" value="1"/>
</dbReference>
<evidence type="ECO:0000256" key="12">
    <source>
        <dbReference type="RuleBase" id="RU361274"/>
    </source>
</evidence>
<dbReference type="Pfam" id="PF02578">
    <property type="entry name" value="Cu-oxidase_4"/>
    <property type="match status" value="1"/>
</dbReference>
<comment type="function">
    <text evidence="3">Purine nucleoside enzyme that catalyzes the phosphorolysis of adenosine and inosine nucleosides, yielding D-ribose 1-phosphate and the respective free bases, adenine and hypoxanthine. Also catalyzes the phosphorolysis of S-methyl-5'-thioadenosine into adenine and S-methyl-5-thio-alpha-D-ribose 1-phosphate. Also has adenosine deaminase activity.</text>
</comment>
<reference evidence="13 15" key="1">
    <citation type="submission" date="2016-02" db="EMBL/GenBank/DDBJ databases">
        <title>Draft genome sequence of Acidibacillus ferrooxidans SLC66.</title>
        <authorList>
            <person name="Oliveira G."/>
            <person name="Nancucheo I."/>
            <person name="Dall'Agnol H."/>
            <person name="Johnson B."/>
            <person name="Oliveira R."/>
            <person name="Nunes G.L."/>
            <person name="Tzotzos G."/>
            <person name="Orellana S.C."/>
            <person name="Salim A.C."/>
            <person name="Araujo F.M."/>
        </authorList>
    </citation>
    <scope>NUCLEOTIDE SEQUENCE [LARGE SCALE GENOMIC DNA]</scope>
    <source>
        <strain evidence="13 15">SLC66</strain>
    </source>
</reference>
<keyword evidence="5" id="KW-0808">Transferase</keyword>
<evidence type="ECO:0000256" key="10">
    <source>
        <dbReference type="ARBA" id="ARBA00048968"/>
    </source>
</evidence>
<evidence type="ECO:0000313" key="15">
    <source>
        <dbReference type="Proteomes" id="UP000077421"/>
    </source>
</evidence>
<evidence type="ECO:0000256" key="8">
    <source>
        <dbReference type="ARBA" id="ARBA00022833"/>
    </source>
</evidence>
<evidence type="ECO:0000256" key="11">
    <source>
        <dbReference type="ARBA" id="ARBA00049893"/>
    </source>
</evidence>
<dbReference type="AlphaFoldDB" id="A0A1V4ETQ0"/>
<dbReference type="NCBIfam" id="TIGR00726">
    <property type="entry name" value="peptidoglycan editing factor PgeF"/>
    <property type="match status" value="1"/>
</dbReference>
<dbReference type="RefSeq" id="WP_067563506.1">
    <property type="nucleotide sequence ID" value="NZ_LSUQ01000014.1"/>
</dbReference>
<sequence>MEGFMDALRLLQFEEYGAIAQFTRSDAPGASCDSFSSLNLGLHVGDDPEVVQKNRRIAADIAGISETRIVYAEQVHGARVAVVHADDAGRGAFDTADAIKGVDGLVSTARGLLLAILAADCTPVLFYDPYAGVIGAAHAGWKGTAQGVVMETIKEMKKLGANPEDMLVALGPAIRGCCYEVDQPVTDALEDMYRKLATREPIPFRVSERAAERTMVDLPTLARLQAEQLGVPHGQVIDTSICTHCMPGFFSHRKLRGKAGRHAGFIAIKPRRLSLRGRMR</sequence>
<organism evidence="14 16">
    <name type="scientific">Ferroacidibacillus organovorans</name>
    <dbReference type="NCBI Taxonomy" id="1765683"/>
    <lineage>
        <taxon>Bacteria</taxon>
        <taxon>Bacillati</taxon>
        <taxon>Bacillota</taxon>
        <taxon>Bacilli</taxon>
        <taxon>Bacillales</taxon>
        <taxon>Alicyclobacillaceae</taxon>
        <taxon>Ferroacidibacillus</taxon>
    </lineage>
</organism>
<keyword evidence="16" id="KW-1185">Reference proteome</keyword>
<dbReference type="InterPro" id="IPR003730">
    <property type="entry name" value="Cu_polyphenol_OxRdtase"/>
</dbReference>
<evidence type="ECO:0000256" key="9">
    <source>
        <dbReference type="ARBA" id="ARBA00047989"/>
    </source>
</evidence>
<keyword evidence="6" id="KW-0479">Metal-binding</keyword>
<comment type="catalytic activity">
    <reaction evidence="11">
        <text>S-methyl-5'-thioadenosine + phosphate = 5-(methylsulfanyl)-alpha-D-ribose 1-phosphate + adenine</text>
        <dbReference type="Rhea" id="RHEA:11852"/>
        <dbReference type="ChEBI" id="CHEBI:16708"/>
        <dbReference type="ChEBI" id="CHEBI:17509"/>
        <dbReference type="ChEBI" id="CHEBI:43474"/>
        <dbReference type="ChEBI" id="CHEBI:58533"/>
        <dbReference type="EC" id="2.4.2.28"/>
    </reaction>
    <physiologicalReaction direction="left-to-right" evidence="11">
        <dbReference type="Rhea" id="RHEA:11853"/>
    </physiologicalReaction>
</comment>
<comment type="catalytic activity">
    <reaction evidence="10">
        <text>adenosine + phosphate = alpha-D-ribose 1-phosphate + adenine</text>
        <dbReference type="Rhea" id="RHEA:27642"/>
        <dbReference type="ChEBI" id="CHEBI:16335"/>
        <dbReference type="ChEBI" id="CHEBI:16708"/>
        <dbReference type="ChEBI" id="CHEBI:43474"/>
        <dbReference type="ChEBI" id="CHEBI:57720"/>
        <dbReference type="EC" id="2.4.2.1"/>
    </reaction>
    <physiologicalReaction direction="left-to-right" evidence="10">
        <dbReference type="Rhea" id="RHEA:27643"/>
    </physiologicalReaction>
</comment>
<evidence type="ECO:0000256" key="1">
    <source>
        <dbReference type="ARBA" id="ARBA00000553"/>
    </source>
</evidence>
<dbReference type="GO" id="GO:0005507">
    <property type="term" value="F:copper ion binding"/>
    <property type="evidence" value="ECO:0007669"/>
    <property type="project" value="TreeGrafter"/>
</dbReference>
<gene>
    <name evidence="13" type="ORF">AYW79_06615</name>
    <name evidence="14" type="ORF">B2M26_07815</name>
</gene>
<evidence type="ECO:0000256" key="3">
    <source>
        <dbReference type="ARBA" id="ARBA00003215"/>
    </source>
</evidence>
<comment type="catalytic activity">
    <reaction evidence="9">
        <text>adenosine + H2O + H(+) = inosine + NH4(+)</text>
        <dbReference type="Rhea" id="RHEA:24408"/>
        <dbReference type="ChEBI" id="CHEBI:15377"/>
        <dbReference type="ChEBI" id="CHEBI:15378"/>
        <dbReference type="ChEBI" id="CHEBI:16335"/>
        <dbReference type="ChEBI" id="CHEBI:17596"/>
        <dbReference type="ChEBI" id="CHEBI:28938"/>
        <dbReference type="EC" id="3.5.4.4"/>
    </reaction>
    <physiologicalReaction direction="left-to-right" evidence="9">
        <dbReference type="Rhea" id="RHEA:24409"/>
    </physiologicalReaction>
</comment>
<dbReference type="Proteomes" id="UP000190229">
    <property type="component" value="Unassembled WGS sequence"/>
</dbReference>
<dbReference type="EMBL" id="LSUQ01000014">
    <property type="protein sequence ID" value="OAG94179.1"/>
    <property type="molecule type" value="Genomic_DNA"/>
</dbReference>